<dbReference type="RefSeq" id="WP_070247071.1">
    <property type="nucleotide sequence ID" value="NZ_LROM01000062.1"/>
</dbReference>
<sequence>MTKVTKDSVASLDAEVRLLAAITYGEASTKDDRDEMFALASVLIRQKEARGYKSVTSFAAKEKTFAYAAIDGNVRFKKLMNASELEISKQPGLKAAVAAAVNAMNGGEDKSNGAYFWDGADIKTNYARHFKVRRGIKFTDQSHNIYGIKESTKVVILSKTTKTRSRATGKISTATEEVGRYDHQYDSTAAYGGTIFWKLNPEFLKVTRGWEYK</sequence>
<dbReference type="AlphaFoldDB" id="A0A1E7X4A9"/>
<comment type="caution">
    <text evidence="1">The sequence shown here is derived from an EMBL/GenBank/DDBJ whole genome shotgun (WGS) entry which is preliminary data.</text>
</comment>
<evidence type="ECO:0000313" key="1">
    <source>
        <dbReference type="EMBL" id="OFA07238.1"/>
    </source>
</evidence>
<name>A0A1E7X4A9_9BURK</name>
<dbReference type="OrthoDB" id="8775830at2"/>
<dbReference type="Proteomes" id="UP000175989">
    <property type="component" value="Unassembled WGS sequence"/>
</dbReference>
<organism evidence="1 2">
    <name type="scientific">Duganella phyllosphaerae</name>
    <dbReference type="NCBI Taxonomy" id="762836"/>
    <lineage>
        <taxon>Bacteria</taxon>
        <taxon>Pseudomonadati</taxon>
        <taxon>Pseudomonadota</taxon>
        <taxon>Betaproteobacteria</taxon>
        <taxon>Burkholderiales</taxon>
        <taxon>Oxalobacteraceae</taxon>
        <taxon>Telluria group</taxon>
        <taxon>Duganella</taxon>
    </lineage>
</organism>
<reference evidence="2" key="1">
    <citation type="journal article" date="2016" name="Front. Microbiol.">
        <title>Molecular Keys to the Janthinobacterium and Duganella spp. Interaction with the Plant Pathogen Fusarium graminearum.</title>
        <authorList>
            <person name="Haack F.S."/>
            <person name="Poehlein A."/>
            <person name="Kroger C."/>
            <person name="Voigt C.A."/>
            <person name="Piepenbring M."/>
            <person name="Bode H.B."/>
            <person name="Daniel R."/>
            <person name="Schafer W."/>
            <person name="Streit W.R."/>
        </authorList>
    </citation>
    <scope>NUCLEOTIDE SEQUENCE [LARGE SCALE GENOMIC DNA]</scope>
    <source>
        <strain evidence="2">T54</strain>
    </source>
</reference>
<protein>
    <submittedName>
        <fullName evidence="1">Uncharacterized protein</fullName>
    </submittedName>
</protein>
<accession>A0A1E7X4A9</accession>
<proteinExistence type="predicted"/>
<keyword evidence="2" id="KW-1185">Reference proteome</keyword>
<dbReference type="EMBL" id="LROM01000062">
    <property type="protein sequence ID" value="OFA07238.1"/>
    <property type="molecule type" value="Genomic_DNA"/>
</dbReference>
<evidence type="ECO:0000313" key="2">
    <source>
        <dbReference type="Proteomes" id="UP000175989"/>
    </source>
</evidence>
<gene>
    <name evidence="1" type="ORF">DUPY_13460</name>
</gene>